<sequence>MIDPRDQRDGRFDADETAGRVEAASASASASASTGDELSSLLANMDTPIDDCWNRIGVRGDGSCPRLAGYIHCRNCPVHDAAAARVLDRESSADAVIGQEILHRQTAQSLSEYAAREADATSWLVFRIGDEWLGLPTTIFQQVAQLRPIHSLPHRRHRAVLGVVNVRGRLLVCASLARLFGIASAVGQDGRRLEQQSGLQGVDARDLARLLVVEPGGEAAERDGAANLGNPIVFPVDAVDGVHRFARADFQAVPATIASMSASHAVAVTAWKGVTVGLLDAAKLFETLNRSLT</sequence>
<comment type="caution">
    <text evidence="6">The sequence shown here is derived from an EMBL/GenBank/DDBJ whole genome shotgun (WGS) entry which is preliminary data.</text>
</comment>
<dbReference type="Gene3D" id="2.40.50.180">
    <property type="entry name" value="CheA-289, Domain 4"/>
    <property type="match status" value="1"/>
</dbReference>
<name>A0A226WTY6_CABSO</name>
<evidence type="ECO:0000256" key="3">
    <source>
        <dbReference type="ARBA" id="ARBA00022490"/>
    </source>
</evidence>
<evidence type="ECO:0000256" key="4">
    <source>
        <dbReference type="SAM" id="MobiDB-lite"/>
    </source>
</evidence>
<dbReference type="SMART" id="SM00260">
    <property type="entry name" value="CheW"/>
    <property type="match status" value="1"/>
</dbReference>
<gene>
    <name evidence="6" type="ORF">BSU04_30675</name>
</gene>
<dbReference type="GO" id="GO:0007165">
    <property type="term" value="P:signal transduction"/>
    <property type="evidence" value="ECO:0007669"/>
    <property type="project" value="InterPro"/>
</dbReference>
<evidence type="ECO:0000313" key="7">
    <source>
        <dbReference type="Proteomes" id="UP000214720"/>
    </source>
</evidence>
<dbReference type="PANTHER" id="PTHR22617">
    <property type="entry name" value="CHEMOTAXIS SENSOR HISTIDINE KINASE-RELATED"/>
    <property type="match status" value="1"/>
</dbReference>
<accession>A0A226WTY6</accession>
<evidence type="ECO:0000259" key="5">
    <source>
        <dbReference type="PROSITE" id="PS50851"/>
    </source>
</evidence>
<evidence type="ECO:0000256" key="2">
    <source>
        <dbReference type="ARBA" id="ARBA00021483"/>
    </source>
</evidence>
<dbReference type="PROSITE" id="PS50851">
    <property type="entry name" value="CHEW"/>
    <property type="match status" value="1"/>
</dbReference>
<dbReference type="InterPro" id="IPR039315">
    <property type="entry name" value="CheW"/>
</dbReference>
<dbReference type="Proteomes" id="UP000214720">
    <property type="component" value="Unassembled WGS sequence"/>
</dbReference>
<dbReference type="Gene3D" id="2.30.30.40">
    <property type="entry name" value="SH3 Domains"/>
    <property type="match status" value="1"/>
</dbReference>
<comment type="subcellular location">
    <subcellularLocation>
        <location evidence="1">Cytoplasm</location>
    </subcellularLocation>
</comment>
<dbReference type="GO" id="GO:0006935">
    <property type="term" value="P:chemotaxis"/>
    <property type="evidence" value="ECO:0007669"/>
    <property type="project" value="InterPro"/>
</dbReference>
<keyword evidence="3" id="KW-0963">Cytoplasm</keyword>
<dbReference type="AlphaFoldDB" id="A0A226WTY6"/>
<dbReference type="InterPro" id="IPR002545">
    <property type="entry name" value="CheW-lke_dom"/>
</dbReference>
<dbReference type="RefSeq" id="WP_373452886.1">
    <property type="nucleotide sequence ID" value="NZ_MTHB01000206.1"/>
</dbReference>
<evidence type="ECO:0000256" key="1">
    <source>
        <dbReference type="ARBA" id="ARBA00004496"/>
    </source>
</evidence>
<dbReference type="InterPro" id="IPR036061">
    <property type="entry name" value="CheW-like_dom_sf"/>
</dbReference>
<evidence type="ECO:0000313" key="6">
    <source>
        <dbReference type="EMBL" id="OXC74654.1"/>
    </source>
</evidence>
<dbReference type="GO" id="GO:0005829">
    <property type="term" value="C:cytosol"/>
    <property type="evidence" value="ECO:0007669"/>
    <property type="project" value="TreeGrafter"/>
</dbReference>
<protein>
    <recommendedName>
        <fullName evidence="2">Chemotaxis protein CheW</fullName>
    </recommendedName>
</protein>
<feature type="compositionally biased region" description="Basic and acidic residues" evidence="4">
    <location>
        <begin position="1"/>
        <end position="19"/>
    </location>
</feature>
<dbReference type="PANTHER" id="PTHR22617:SF45">
    <property type="entry name" value="CHEMOTAXIS PROTEIN CHEW"/>
    <property type="match status" value="1"/>
</dbReference>
<reference evidence="7" key="1">
    <citation type="submission" date="2017-01" db="EMBL/GenBank/DDBJ databases">
        <title>Genome Analysis of Deinococcus marmoris KOPRI26562.</title>
        <authorList>
            <person name="Kim J.H."/>
            <person name="Oh H.-M."/>
        </authorList>
    </citation>
    <scope>NUCLEOTIDE SEQUENCE [LARGE SCALE GENOMIC DNA]</scope>
    <source>
        <strain evidence="7">PAMC 26633</strain>
    </source>
</reference>
<feature type="domain" description="CheW-like" evidence="5">
    <location>
        <begin position="120"/>
        <end position="290"/>
    </location>
</feature>
<proteinExistence type="predicted"/>
<dbReference type="EMBL" id="MTHB01000206">
    <property type="protein sequence ID" value="OXC74654.1"/>
    <property type="molecule type" value="Genomic_DNA"/>
</dbReference>
<dbReference type="SUPFAM" id="SSF50341">
    <property type="entry name" value="CheW-like"/>
    <property type="match status" value="1"/>
</dbReference>
<dbReference type="Pfam" id="PF01584">
    <property type="entry name" value="CheW"/>
    <property type="match status" value="1"/>
</dbReference>
<feature type="region of interest" description="Disordered" evidence="4">
    <location>
        <begin position="1"/>
        <end position="32"/>
    </location>
</feature>
<feature type="compositionally biased region" description="Low complexity" evidence="4">
    <location>
        <begin position="23"/>
        <end position="32"/>
    </location>
</feature>
<organism evidence="6 7">
    <name type="scientific">Caballeronia sordidicola</name>
    <name type="common">Burkholderia sordidicola</name>
    <dbReference type="NCBI Taxonomy" id="196367"/>
    <lineage>
        <taxon>Bacteria</taxon>
        <taxon>Pseudomonadati</taxon>
        <taxon>Pseudomonadota</taxon>
        <taxon>Betaproteobacteria</taxon>
        <taxon>Burkholderiales</taxon>
        <taxon>Burkholderiaceae</taxon>
        <taxon>Caballeronia</taxon>
    </lineage>
</organism>